<evidence type="ECO:0000313" key="2">
    <source>
        <dbReference type="Proteomes" id="UP001230649"/>
    </source>
</evidence>
<gene>
    <name evidence="1" type="ORF">QFC20_002602</name>
</gene>
<dbReference type="EMBL" id="JASBWS010000019">
    <property type="protein sequence ID" value="KAJ9111311.1"/>
    <property type="molecule type" value="Genomic_DNA"/>
</dbReference>
<comment type="caution">
    <text evidence="1">The sequence shown here is derived from an EMBL/GenBank/DDBJ whole genome shotgun (WGS) entry which is preliminary data.</text>
</comment>
<protein>
    <submittedName>
        <fullName evidence="1">Uncharacterized protein</fullName>
    </submittedName>
</protein>
<sequence>MERSTSSLPPESVLTANNANQSSSQRPQSRAPTKGEEKLNAIIIENIPVFCCGWRGHVLLRRIDSDYVNITTLCRALQATHVQAEFQRLAGVAVVEGNTNEMLNGIWVHLALVAEWAEVLGIPDEVVNGLLAIDLANRDKEASVLRSVIASTDPKPPLTAFQDT</sequence>
<evidence type="ECO:0000313" key="1">
    <source>
        <dbReference type="EMBL" id="KAJ9111311.1"/>
    </source>
</evidence>
<organism evidence="1 2">
    <name type="scientific">Naganishia adeliensis</name>
    <dbReference type="NCBI Taxonomy" id="92952"/>
    <lineage>
        <taxon>Eukaryota</taxon>
        <taxon>Fungi</taxon>
        <taxon>Dikarya</taxon>
        <taxon>Basidiomycota</taxon>
        <taxon>Agaricomycotina</taxon>
        <taxon>Tremellomycetes</taxon>
        <taxon>Filobasidiales</taxon>
        <taxon>Filobasidiaceae</taxon>
        <taxon>Naganishia</taxon>
    </lineage>
</organism>
<accession>A0ACC2WKH3</accession>
<name>A0ACC2WKH3_9TREE</name>
<proteinExistence type="predicted"/>
<dbReference type="Proteomes" id="UP001230649">
    <property type="component" value="Unassembled WGS sequence"/>
</dbReference>
<keyword evidence="2" id="KW-1185">Reference proteome</keyword>
<reference evidence="1" key="1">
    <citation type="submission" date="2023-04" db="EMBL/GenBank/DDBJ databases">
        <title>Draft Genome sequencing of Naganishia species isolated from polar environments using Oxford Nanopore Technology.</title>
        <authorList>
            <person name="Leo P."/>
            <person name="Venkateswaran K."/>
        </authorList>
    </citation>
    <scope>NUCLEOTIDE SEQUENCE</scope>
    <source>
        <strain evidence="1">MNA-CCFEE 5262</strain>
    </source>
</reference>